<name>A0ABR0E5K0_ZASCE</name>
<evidence type="ECO:0000259" key="3">
    <source>
        <dbReference type="Pfam" id="PF03061"/>
    </source>
</evidence>
<evidence type="ECO:0000256" key="1">
    <source>
        <dbReference type="ARBA" id="ARBA00008324"/>
    </source>
</evidence>
<dbReference type="Pfam" id="PF03061">
    <property type="entry name" value="4HBT"/>
    <property type="match status" value="1"/>
</dbReference>
<keyword evidence="5" id="KW-1185">Reference proteome</keyword>
<comment type="similarity">
    <text evidence="1">Belongs to the thioesterase PaaI family.</text>
</comment>
<dbReference type="Gene3D" id="3.10.129.10">
    <property type="entry name" value="Hotdog Thioesterase"/>
    <property type="match status" value="1"/>
</dbReference>
<dbReference type="InterPro" id="IPR029069">
    <property type="entry name" value="HotDog_dom_sf"/>
</dbReference>
<evidence type="ECO:0000256" key="2">
    <source>
        <dbReference type="ARBA" id="ARBA00022801"/>
    </source>
</evidence>
<feature type="domain" description="Thioesterase" evidence="3">
    <location>
        <begin position="82"/>
        <end position="162"/>
    </location>
</feature>
<sequence length="204" mass="22678">MIPKGETWPERYFAVTGDPSFARLGPEERINAVLGVKAPHDRRFLSQFFEEDCKLHSFKQTSPSTSVATFRFRVERYYINAGGSLHGGAQSLIYDHLTSLAIQAVGKPDGWLVPGVSRSLNVTYLRPAPEGTIVLCECEVMAAGKGLALMRGVMRREDDGRVISTCEHDKAFVQDRTGAKFWTDGKHHSSEEPHFAICSPHTVQ</sequence>
<organism evidence="4 5">
    <name type="scientific">Zasmidium cellare</name>
    <name type="common">Wine cellar mold</name>
    <name type="synonym">Racodium cellare</name>
    <dbReference type="NCBI Taxonomy" id="395010"/>
    <lineage>
        <taxon>Eukaryota</taxon>
        <taxon>Fungi</taxon>
        <taxon>Dikarya</taxon>
        <taxon>Ascomycota</taxon>
        <taxon>Pezizomycotina</taxon>
        <taxon>Dothideomycetes</taxon>
        <taxon>Dothideomycetidae</taxon>
        <taxon>Mycosphaerellales</taxon>
        <taxon>Mycosphaerellaceae</taxon>
        <taxon>Zasmidium</taxon>
    </lineage>
</organism>
<gene>
    <name evidence="4" type="ORF">PRZ48_012696</name>
</gene>
<dbReference type="CDD" id="cd03443">
    <property type="entry name" value="PaaI_thioesterase"/>
    <property type="match status" value="1"/>
</dbReference>
<evidence type="ECO:0000313" key="5">
    <source>
        <dbReference type="Proteomes" id="UP001305779"/>
    </source>
</evidence>
<keyword evidence="2" id="KW-0378">Hydrolase</keyword>
<dbReference type="InterPro" id="IPR039298">
    <property type="entry name" value="ACOT13"/>
</dbReference>
<dbReference type="EMBL" id="JAXOVC010000010">
    <property type="protein sequence ID" value="KAK4496713.1"/>
    <property type="molecule type" value="Genomic_DNA"/>
</dbReference>
<reference evidence="4 5" key="1">
    <citation type="journal article" date="2023" name="G3 (Bethesda)">
        <title>A chromosome-level genome assembly of Zasmidium syzygii isolated from banana leaves.</title>
        <authorList>
            <person name="van Westerhoven A.C."/>
            <person name="Mehrabi R."/>
            <person name="Talebi R."/>
            <person name="Steentjes M.B.F."/>
            <person name="Corcolon B."/>
            <person name="Chong P.A."/>
            <person name="Kema G.H.J."/>
            <person name="Seidl M.F."/>
        </authorList>
    </citation>
    <scope>NUCLEOTIDE SEQUENCE [LARGE SCALE GENOMIC DNA]</scope>
    <source>
        <strain evidence="4 5">P124</strain>
    </source>
</reference>
<dbReference type="InterPro" id="IPR006683">
    <property type="entry name" value="Thioestr_dom"/>
</dbReference>
<accession>A0ABR0E5K0</accession>
<dbReference type="PANTHER" id="PTHR21660">
    <property type="entry name" value="THIOESTERASE SUPERFAMILY MEMBER-RELATED"/>
    <property type="match status" value="1"/>
</dbReference>
<dbReference type="Proteomes" id="UP001305779">
    <property type="component" value="Unassembled WGS sequence"/>
</dbReference>
<protein>
    <recommendedName>
        <fullName evidence="3">Thioesterase domain-containing protein</fullName>
    </recommendedName>
</protein>
<dbReference type="SUPFAM" id="SSF54637">
    <property type="entry name" value="Thioesterase/thiol ester dehydrase-isomerase"/>
    <property type="match status" value="1"/>
</dbReference>
<proteinExistence type="inferred from homology"/>
<comment type="caution">
    <text evidence="4">The sequence shown here is derived from an EMBL/GenBank/DDBJ whole genome shotgun (WGS) entry which is preliminary data.</text>
</comment>
<dbReference type="PANTHER" id="PTHR21660:SF1">
    <property type="entry name" value="ACYL-COENZYME A THIOESTERASE 13"/>
    <property type="match status" value="1"/>
</dbReference>
<evidence type="ECO:0000313" key="4">
    <source>
        <dbReference type="EMBL" id="KAK4496713.1"/>
    </source>
</evidence>